<dbReference type="GO" id="GO:0043565">
    <property type="term" value="F:sequence-specific DNA binding"/>
    <property type="evidence" value="ECO:0007669"/>
    <property type="project" value="InterPro"/>
</dbReference>
<dbReference type="Gene3D" id="1.10.10.60">
    <property type="entry name" value="Homeodomain-like"/>
    <property type="match status" value="2"/>
</dbReference>
<dbReference type="PANTHER" id="PTHR11019">
    <property type="entry name" value="HTH-TYPE TRANSCRIPTIONAL REGULATOR NIMR"/>
    <property type="match status" value="1"/>
</dbReference>
<keyword evidence="1" id="KW-0678">Repressor</keyword>
<dbReference type="GO" id="GO:0003700">
    <property type="term" value="F:DNA-binding transcription factor activity"/>
    <property type="evidence" value="ECO:0007669"/>
    <property type="project" value="InterPro"/>
</dbReference>
<dbReference type="InterPro" id="IPR009057">
    <property type="entry name" value="Homeodomain-like_sf"/>
</dbReference>
<dbReference type="Pfam" id="PF02311">
    <property type="entry name" value="AraC_binding"/>
    <property type="match status" value="1"/>
</dbReference>
<dbReference type="InterPro" id="IPR020449">
    <property type="entry name" value="Tscrpt_reg_AraC-type_HTH"/>
</dbReference>
<dbReference type="SMART" id="SM00342">
    <property type="entry name" value="HTH_ARAC"/>
    <property type="match status" value="1"/>
</dbReference>
<protein>
    <submittedName>
        <fullName evidence="8">HTH-type transcriptional regulator NimR</fullName>
    </submittedName>
</protein>
<keyword evidence="5" id="KW-0804">Transcription</keyword>
<proteinExistence type="predicted"/>
<keyword evidence="2" id="KW-0805">Transcription regulation</keyword>
<dbReference type="SUPFAM" id="SSF51182">
    <property type="entry name" value="RmlC-like cupins"/>
    <property type="match status" value="1"/>
</dbReference>
<organism evidence="8 9">
    <name type="scientific">Achromobacter agilis</name>
    <dbReference type="NCBI Taxonomy" id="1353888"/>
    <lineage>
        <taxon>Bacteria</taxon>
        <taxon>Pseudomonadati</taxon>
        <taxon>Pseudomonadota</taxon>
        <taxon>Betaproteobacteria</taxon>
        <taxon>Burkholderiales</taxon>
        <taxon>Alcaligenaceae</taxon>
        <taxon>Achromobacter</taxon>
    </lineage>
</organism>
<feature type="domain" description="HTH araC/xylS-type" evidence="7">
    <location>
        <begin position="168"/>
        <end position="265"/>
    </location>
</feature>
<evidence type="ECO:0000256" key="1">
    <source>
        <dbReference type="ARBA" id="ARBA00022491"/>
    </source>
</evidence>
<evidence type="ECO:0000256" key="2">
    <source>
        <dbReference type="ARBA" id="ARBA00023015"/>
    </source>
</evidence>
<gene>
    <name evidence="8" type="primary">nimR_5</name>
    <name evidence="8" type="ORF">AGI3411_03048</name>
</gene>
<evidence type="ECO:0000256" key="6">
    <source>
        <dbReference type="SAM" id="MobiDB-lite"/>
    </source>
</evidence>
<dbReference type="AlphaFoldDB" id="A0A446CHX7"/>
<evidence type="ECO:0000256" key="5">
    <source>
        <dbReference type="ARBA" id="ARBA00023163"/>
    </source>
</evidence>
<dbReference type="SUPFAM" id="SSF46689">
    <property type="entry name" value="Homeodomain-like"/>
    <property type="match status" value="1"/>
</dbReference>
<dbReference type="EMBL" id="UFQB01000012">
    <property type="protein sequence ID" value="SSW67385.1"/>
    <property type="molecule type" value="Genomic_DNA"/>
</dbReference>
<dbReference type="PROSITE" id="PS01124">
    <property type="entry name" value="HTH_ARAC_FAMILY_2"/>
    <property type="match status" value="1"/>
</dbReference>
<dbReference type="PRINTS" id="PR00032">
    <property type="entry name" value="HTHARAC"/>
</dbReference>
<name>A0A446CHX7_9BURK</name>
<evidence type="ECO:0000313" key="9">
    <source>
        <dbReference type="Proteomes" id="UP000289184"/>
    </source>
</evidence>
<dbReference type="InterPro" id="IPR003313">
    <property type="entry name" value="AraC-bd"/>
</dbReference>
<sequence>MPTSALSRPLLDPGRARSRGGPRLIAVSRHDGALRHTATHQHARGQLLGAYQGLLTVYAGESQWVVPAQQAVWIPPGQPHGLRSHGPYAGYSAYLSPSACAGLPQAPCVLQASALLLAAVERAAGWHEGAAESSGPSGRRIVELIRDEIRTLPRAGAALLLPREPRLQRLAIALSDQPSDTRSLEDWAGAIGMAPRTLARRYLAETGLTVGAWRQRARLMRAQEMLAGGAAVTAVALELGYDNVSAFIAMFKRELGTTPGRYGASADQEGPVRP</sequence>
<keyword evidence="4" id="KW-0010">Activator</keyword>
<evidence type="ECO:0000256" key="4">
    <source>
        <dbReference type="ARBA" id="ARBA00023159"/>
    </source>
</evidence>
<dbReference type="Pfam" id="PF12833">
    <property type="entry name" value="HTH_18"/>
    <property type="match status" value="1"/>
</dbReference>
<dbReference type="PANTHER" id="PTHR11019:SF199">
    <property type="entry name" value="HTH-TYPE TRANSCRIPTIONAL REGULATOR NIMR"/>
    <property type="match status" value="1"/>
</dbReference>
<dbReference type="FunFam" id="1.10.10.60:FF:000132">
    <property type="entry name" value="AraC family transcriptional regulator"/>
    <property type="match status" value="1"/>
</dbReference>
<evidence type="ECO:0000313" key="8">
    <source>
        <dbReference type="EMBL" id="SSW67385.1"/>
    </source>
</evidence>
<evidence type="ECO:0000256" key="3">
    <source>
        <dbReference type="ARBA" id="ARBA00023125"/>
    </source>
</evidence>
<dbReference type="PROSITE" id="PS00041">
    <property type="entry name" value="HTH_ARAC_FAMILY_1"/>
    <property type="match status" value="1"/>
</dbReference>
<dbReference type="InterPro" id="IPR018062">
    <property type="entry name" value="HTH_AraC-typ_CS"/>
</dbReference>
<dbReference type="OrthoDB" id="2536004at2"/>
<dbReference type="InterPro" id="IPR018060">
    <property type="entry name" value="HTH_AraC"/>
</dbReference>
<dbReference type="RefSeq" id="WP_129528227.1">
    <property type="nucleotide sequence ID" value="NZ_UFQB01000012.1"/>
</dbReference>
<dbReference type="InterPro" id="IPR011051">
    <property type="entry name" value="RmlC_Cupin_sf"/>
</dbReference>
<dbReference type="CDD" id="cd06124">
    <property type="entry name" value="cupin_NimR-like_N"/>
    <property type="match status" value="1"/>
</dbReference>
<keyword evidence="3" id="KW-0238">DNA-binding</keyword>
<evidence type="ECO:0000259" key="7">
    <source>
        <dbReference type="PROSITE" id="PS01124"/>
    </source>
</evidence>
<dbReference type="Proteomes" id="UP000289184">
    <property type="component" value="Unassembled WGS sequence"/>
</dbReference>
<keyword evidence="9" id="KW-1185">Reference proteome</keyword>
<feature type="region of interest" description="Disordered" evidence="6">
    <location>
        <begin position="1"/>
        <end position="21"/>
    </location>
</feature>
<reference evidence="8 9" key="1">
    <citation type="submission" date="2018-07" db="EMBL/GenBank/DDBJ databases">
        <authorList>
            <person name="Peeters C."/>
        </authorList>
    </citation>
    <scope>NUCLEOTIDE SEQUENCE [LARGE SCALE GENOMIC DNA]</scope>
    <source>
        <strain evidence="8 9">LMG 3411</strain>
    </source>
</reference>
<accession>A0A446CHX7</accession>